<comment type="caution">
    <text evidence="1">The sequence shown here is derived from an EMBL/GenBank/DDBJ whole genome shotgun (WGS) entry which is preliminary data.</text>
</comment>
<sequence length="325" mass="34254">MSTVAVTGCLGSDDGVEEIEDWHDLNAVRDEDPDIDKYVLITNLDEATAGYDEHVGNSDGGWLSIGNRPSGNATSAFNRTFDGNGHEIADLKIDRRWTSHVGMGLFSWNMGTIKNITVTNADITGQRNVGGLVGRNEEGEVLESSVCEADITGERNVGGLVGENRDGEVLESFTCAADITGETSVGGFVGRNTGEVLESWAGGEVTGEDQVGGFVGANAGGEVVRSWAAVDVIGDDTIGGFVGEQDAVVSAGYWDTEATGQTDGVGDGESDRNVVGLSTDEMQGERAAENMNALDFEETWVTQADPDGFPVLQWLNDDNGKTDAT</sequence>
<evidence type="ECO:0000313" key="2">
    <source>
        <dbReference type="Proteomes" id="UP000196084"/>
    </source>
</evidence>
<organism evidence="1 2">
    <name type="scientific">Natronolimnobius baerhuensis</name>
    <dbReference type="NCBI Taxonomy" id="253108"/>
    <lineage>
        <taxon>Archaea</taxon>
        <taxon>Methanobacteriati</taxon>
        <taxon>Methanobacteriota</taxon>
        <taxon>Stenosarchaea group</taxon>
        <taxon>Halobacteria</taxon>
        <taxon>Halobacteriales</taxon>
        <taxon>Natrialbaceae</taxon>
        <taxon>Natronolimnobius</taxon>
    </lineage>
</organism>
<keyword evidence="2" id="KW-1185">Reference proteome</keyword>
<dbReference type="Gene3D" id="2.160.20.110">
    <property type="match status" value="1"/>
</dbReference>
<reference evidence="1 2" key="1">
    <citation type="submission" date="2017-02" db="EMBL/GenBank/DDBJ databases">
        <title>Natronthermophilus aegyptiacus gen. nov.,sp. nov., an aerobic, extremely halophilic alkalithermophilic archaeon isolated from the athalassohaline Wadi An Natrun, Egypt.</title>
        <authorList>
            <person name="Zhao B."/>
        </authorList>
    </citation>
    <scope>NUCLEOTIDE SEQUENCE [LARGE SCALE GENOMIC DNA]</scope>
    <source>
        <strain evidence="1 2">CGMCC 1.3597</strain>
    </source>
</reference>
<proteinExistence type="predicted"/>
<gene>
    <name evidence="1" type="ORF">B2G88_18355</name>
</gene>
<dbReference type="AlphaFoldDB" id="A0A202E433"/>
<accession>A0A202E433</accession>
<evidence type="ECO:0008006" key="3">
    <source>
        <dbReference type="Google" id="ProtNLM"/>
    </source>
</evidence>
<evidence type="ECO:0000313" key="1">
    <source>
        <dbReference type="EMBL" id="OVE82954.1"/>
    </source>
</evidence>
<name>A0A202E433_9EURY</name>
<dbReference type="Proteomes" id="UP000196084">
    <property type="component" value="Unassembled WGS sequence"/>
</dbReference>
<dbReference type="EMBL" id="MWPH01000005">
    <property type="protein sequence ID" value="OVE82954.1"/>
    <property type="molecule type" value="Genomic_DNA"/>
</dbReference>
<protein>
    <recommendedName>
        <fullName evidence="3">GLUG domain-containing protein</fullName>
    </recommendedName>
</protein>